<dbReference type="InterPro" id="IPR050678">
    <property type="entry name" value="DNA_Partitioning_ATPase"/>
</dbReference>
<dbReference type="Pfam" id="PF01656">
    <property type="entry name" value="CbiA"/>
    <property type="match status" value="1"/>
</dbReference>
<gene>
    <name evidence="2" type="ORF">RFI_22252</name>
</gene>
<organism evidence="2 3">
    <name type="scientific">Reticulomyxa filosa</name>
    <dbReference type="NCBI Taxonomy" id="46433"/>
    <lineage>
        <taxon>Eukaryota</taxon>
        <taxon>Sar</taxon>
        <taxon>Rhizaria</taxon>
        <taxon>Retaria</taxon>
        <taxon>Foraminifera</taxon>
        <taxon>Monothalamids</taxon>
        <taxon>Reticulomyxidae</taxon>
        <taxon>Reticulomyxa</taxon>
    </lineage>
</organism>
<evidence type="ECO:0000313" key="3">
    <source>
        <dbReference type="Proteomes" id="UP000023152"/>
    </source>
</evidence>
<proteinExistence type="predicted"/>
<dbReference type="PANTHER" id="PTHR13696:SF96">
    <property type="entry name" value="COBQ_COBB_MIND_PARA NUCLEOTIDE BINDING DOMAIN-CONTAINING PROTEIN"/>
    <property type="match status" value="1"/>
</dbReference>
<name>X6MN60_RETFI</name>
<sequence length="216" mass="23580">MPIKIITIANRKGGAGKSTCAAHFALEASTKNNKVILLDLDPQKTLESWWEKRTEENPYMADASAQNLREKIALIKTKGFDYCIIDTPGDTSINAVEAIKLADLIIIPCKPTSPDLKAIGRTISMVQENNKNYIFVLTQTISKATSTIQAASVLSDFGPIAPATIANRIAYANAMSSGGTACELDKNAAIEVQKVWEFIMKKLDIKYVNESGKEKI</sequence>
<dbReference type="InterPro" id="IPR027417">
    <property type="entry name" value="P-loop_NTPase"/>
</dbReference>
<dbReference type="Gene3D" id="3.40.50.300">
    <property type="entry name" value="P-loop containing nucleotide triphosphate hydrolases"/>
    <property type="match status" value="1"/>
</dbReference>
<evidence type="ECO:0000313" key="2">
    <source>
        <dbReference type="EMBL" id="ETO15111.1"/>
    </source>
</evidence>
<dbReference type="InterPro" id="IPR002586">
    <property type="entry name" value="CobQ/CobB/MinD/ParA_Nub-bd_dom"/>
</dbReference>
<accession>X6MN60</accession>
<dbReference type="CDD" id="cd02042">
    <property type="entry name" value="ParAB_family"/>
    <property type="match status" value="1"/>
</dbReference>
<evidence type="ECO:0000259" key="1">
    <source>
        <dbReference type="Pfam" id="PF01656"/>
    </source>
</evidence>
<reference evidence="2 3" key="1">
    <citation type="journal article" date="2013" name="Curr. Biol.">
        <title>The Genome of the Foraminiferan Reticulomyxa filosa.</title>
        <authorList>
            <person name="Glockner G."/>
            <person name="Hulsmann N."/>
            <person name="Schleicher M."/>
            <person name="Noegel A.A."/>
            <person name="Eichinger L."/>
            <person name="Gallinger C."/>
            <person name="Pawlowski J."/>
            <person name="Sierra R."/>
            <person name="Euteneuer U."/>
            <person name="Pillet L."/>
            <person name="Moustafa A."/>
            <person name="Platzer M."/>
            <person name="Groth M."/>
            <person name="Szafranski K."/>
            <person name="Schliwa M."/>
        </authorList>
    </citation>
    <scope>NUCLEOTIDE SEQUENCE [LARGE SCALE GENOMIC DNA]</scope>
</reference>
<dbReference type="SUPFAM" id="SSF52540">
    <property type="entry name" value="P-loop containing nucleoside triphosphate hydrolases"/>
    <property type="match status" value="1"/>
</dbReference>
<feature type="domain" description="CobQ/CobB/MinD/ParA nucleotide binding" evidence="1">
    <location>
        <begin position="6"/>
        <end position="144"/>
    </location>
</feature>
<dbReference type="PIRSF" id="PIRSF009320">
    <property type="entry name" value="Nuc_binding_HP_1000"/>
    <property type="match status" value="1"/>
</dbReference>
<dbReference type="PANTHER" id="PTHR13696">
    <property type="entry name" value="P-LOOP CONTAINING NUCLEOSIDE TRIPHOSPHATE HYDROLASE"/>
    <property type="match status" value="1"/>
</dbReference>
<protein>
    <submittedName>
        <fullName evidence="2">Plasmid partitioning-family protein</fullName>
    </submittedName>
</protein>
<dbReference type="OrthoDB" id="6432167at2759"/>
<comment type="caution">
    <text evidence="2">The sequence shown here is derived from an EMBL/GenBank/DDBJ whole genome shotgun (WGS) entry which is preliminary data.</text>
</comment>
<dbReference type="Proteomes" id="UP000023152">
    <property type="component" value="Unassembled WGS sequence"/>
</dbReference>
<keyword evidence="3" id="KW-1185">Reference proteome</keyword>
<dbReference type="EMBL" id="ASPP01019460">
    <property type="protein sequence ID" value="ETO15111.1"/>
    <property type="molecule type" value="Genomic_DNA"/>
</dbReference>
<dbReference type="AlphaFoldDB" id="X6MN60"/>